<comment type="caution">
    <text evidence="3">The sequence shown here is derived from an EMBL/GenBank/DDBJ whole genome shotgun (WGS) entry which is preliminary data.</text>
</comment>
<evidence type="ECO:0000256" key="1">
    <source>
        <dbReference type="ARBA" id="ARBA00006056"/>
    </source>
</evidence>
<dbReference type="PANTHER" id="PTHR11091">
    <property type="entry name" value="OXIDOREDUCTASE-RELATED"/>
    <property type="match status" value="1"/>
</dbReference>
<gene>
    <name evidence="3" type="ORF">E6K76_00160</name>
</gene>
<proteinExistence type="inferred from homology"/>
<comment type="similarity">
    <text evidence="1">Belongs to the LDH2/MDH2 oxidoreductase family.</text>
</comment>
<dbReference type="EMBL" id="VBOW01000002">
    <property type="protein sequence ID" value="TMQ60990.1"/>
    <property type="molecule type" value="Genomic_DNA"/>
</dbReference>
<sequence>MTPLRVISAEHDRFAKEVLVAAGADDGEAAVVSGALLWAGLRGLHLWALDRLPILALRLRRGLIRSPARMTWEAFAPAAHRLDADNGFGQLAGSVAMDRAIRTARTEGIGFVVVRRSNHYGAAGYYGARAAEAGLLGITGTNAFPKVAPHGGTKPVLGTNPIAFACPTRGGGPILVDFSTAALSGGAVRDARKKGEPLPAGCALDAAGMPTQDPAAAELGGMLPAAGPKGFGLGIVVEILSGLLSGGAFGHEVGSLFHTWDRPADVGHFFLAIEIERFMPADEFLTRVDRLLTWIAASPAQDVSSPVRVPGARRQEYLMAYASQGIPIEDEIRRSLDELARDLGVAPLRGESDIAG</sequence>
<evidence type="ECO:0000313" key="3">
    <source>
        <dbReference type="EMBL" id="TMQ60990.1"/>
    </source>
</evidence>
<dbReference type="GO" id="GO:0016491">
    <property type="term" value="F:oxidoreductase activity"/>
    <property type="evidence" value="ECO:0007669"/>
    <property type="project" value="UniProtKB-KW"/>
</dbReference>
<keyword evidence="2" id="KW-0560">Oxidoreductase</keyword>
<dbReference type="InterPro" id="IPR036111">
    <property type="entry name" value="Mal/L-sulfo/L-lacto_DH-like_sf"/>
</dbReference>
<dbReference type="InterPro" id="IPR003767">
    <property type="entry name" value="Malate/L-lactate_DH-like"/>
</dbReference>
<dbReference type="InterPro" id="IPR043144">
    <property type="entry name" value="Mal/L-sulf/L-lact_DH-like_ah"/>
</dbReference>
<evidence type="ECO:0000256" key="2">
    <source>
        <dbReference type="ARBA" id="ARBA00023002"/>
    </source>
</evidence>
<name>A0A538TBI8_UNCEI</name>
<organism evidence="3 4">
    <name type="scientific">Eiseniibacteriota bacterium</name>
    <dbReference type="NCBI Taxonomy" id="2212470"/>
    <lineage>
        <taxon>Bacteria</taxon>
        <taxon>Candidatus Eiseniibacteriota</taxon>
    </lineage>
</organism>
<dbReference type="Gene3D" id="3.30.1370.60">
    <property type="entry name" value="Hypothetical oxidoreductase yiak, domain 2"/>
    <property type="match status" value="1"/>
</dbReference>
<dbReference type="Pfam" id="PF02615">
    <property type="entry name" value="Ldh_2"/>
    <property type="match status" value="1"/>
</dbReference>
<accession>A0A538TBI8</accession>
<dbReference type="InterPro" id="IPR043143">
    <property type="entry name" value="Mal/L-sulf/L-lact_DH-like_NADP"/>
</dbReference>
<evidence type="ECO:0000313" key="4">
    <source>
        <dbReference type="Proteomes" id="UP000316852"/>
    </source>
</evidence>
<dbReference type="SUPFAM" id="SSF89733">
    <property type="entry name" value="L-sulfolactate dehydrogenase-like"/>
    <property type="match status" value="1"/>
</dbReference>
<protein>
    <submittedName>
        <fullName evidence="3">Ldh family oxidoreductase</fullName>
    </submittedName>
</protein>
<dbReference type="PANTHER" id="PTHR11091:SF0">
    <property type="entry name" value="MALATE DEHYDROGENASE"/>
    <property type="match status" value="1"/>
</dbReference>
<dbReference type="AlphaFoldDB" id="A0A538TBI8"/>
<dbReference type="Gene3D" id="1.10.1530.10">
    <property type="match status" value="1"/>
</dbReference>
<dbReference type="Proteomes" id="UP000316852">
    <property type="component" value="Unassembled WGS sequence"/>
</dbReference>
<reference evidence="3 4" key="1">
    <citation type="journal article" date="2019" name="Nat. Microbiol.">
        <title>Mediterranean grassland soil C-N compound turnover is dependent on rainfall and depth, and is mediated by genomically divergent microorganisms.</title>
        <authorList>
            <person name="Diamond S."/>
            <person name="Andeer P.F."/>
            <person name="Li Z."/>
            <person name="Crits-Christoph A."/>
            <person name="Burstein D."/>
            <person name="Anantharaman K."/>
            <person name="Lane K.R."/>
            <person name="Thomas B.C."/>
            <person name="Pan C."/>
            <person name="Northen T.R."/>
            <person name="Banfield J.F."/>
        </authorList>
    </citation>
    <scope>NUCLEOTIDE SEQUENCE [LARGE SCALE GENOMIC DNA]</scope>
    <source>
        <strain evidence="3">WS_6</strain>
    </source>
</reference>